<dbReference type="PANTHER" id="PTHR11214:SF378">
    <property type="entry name" value="BETA-1,3-GALACTOSYLTRANSFERASE 4"/>
    <property type="match status" value="1"/>
</dbReference>
<evidence type="ECO:0000313" key="14">
    <source>
        <dbReference type="Proteomes" id="UP000515156"/>
    </source>
</evidence>
<dbReference type="RefSeq" id="XP_030053077.1">
    <property type="nucleotide sequence ID" value="XM_030197217.1"/>
</dbReference>
<evidence type="ECO:0000256" key="12">
    <source>
        <dbReference type="ARBA" id="ARBA00023180"/>
    </source>
</evidence>
<evidence type="ECO:0000256" key="13">
    <source>
        <dbReference type="RuleBase" id="RU363063"/>
    </source>
</evidence>
<feature type="transmembrane region" description="Helical" evidence="13">
    <location>
        <begin position="21"/>
        <end position="42"/>
    </location>
</feature>
<evidence type="ECO:0000256" key="4">
    <source>
        <dbReference type="ARBA" id="ARBA00022676"/>
    </source>
</evidence>
<dbReference type="GO" id="GO:0006493">
    <property type="term" value="P:protein O-linked glycosylation"/>
    <property type="evidence" value="ECO:0007669"/>
    <property type="project" value="TreeGrafter"/>
</dbReference>
<comment type="similarity">
    <text evidence="3 13">Belongs to the glycosyltransferase 31 family.</text>
</comment>
<evidence type="ECO:0000256" key="2">
    <source>
        <dbReference type="ARBA" id="ARBA00004922"/>
    </source>
</evidence>
<keyword evidence="14" id="KW-1185">Reference proteome</keyword>
<reference evidence="15" key="1">
    <citation type="submission" date="2025-08" db="UniProtKB">
        <authorList>
            <consortium name="RefSeq"/>
        </authorList>
    </citation>
    <scope>IDENTIFICATION</scope>
</reference>
<dbReference type="AlphaFoldDB" id="A0A6P7XBX6"/>
<dbReference type="InterPro" id="IPR002659">
    <property type="entry name" value="Glyco_trans_31"/>
</dbReference>
<keyword evidence="5" id="KW-0808">Transferase</keyword>
<evidence type="ECO:0000256" key="10">
    <source>
        <dbReference type="ARBA" id="ARBA00023098"/>
    </source>
</evidence>
<dbReference type="EC" id="2.4.1.-" evidence="13"/>
<name>A0A6P7XBX6_9AMPH</name>
<dbReference type="Pfam" id="PF01762">
    <property type="entry name" value="Galactosyl_T"/>
    <property type="match status" value="1"/>
</dbReference>
<dbReference type="FunCoup" id="A0A6P7XBX6">
    <property type="interactions" value="145"/>
</dbReference>
<dbReference type="Proteomes" id="UP000515156">
    <property type="component" value="Chromosome 3"/>
</dbReference>
<dbReference type="OrthoDB" id="2139606at2759"/>
<evidence type="ECO:0000256" key="1">
    <source>
        <dbReference type="ARBA" id="ARBA00004323"/>
    </source>
</evidence>
<keyword evidence="9 13" id="KW-0333">Golgi apparatus</keyword>
<gene>
    <name evidence="15" type="primary">B3GALT4</name>
</gene>
<evidence type="ECO:0000256" key="5">
    <source>
        <dbReference type="ARBA" id="ARBA00022679"/>
    </source>
</evidence>
<evidence type="ECO:0000256" key="6">
    <source>
        <dbReference type="ARBA" id="ARBA00022692"/>
    </source>
</evidence>
<dbReference type="PANTHER" id="PTHR11214">
    <property type="entry name" value="BETA-1,3-N-ACETYLGLUCOSAMINYLTRANSFERASE"/>
    <property type="match status" value="1"/>
</dbReference>
<dbReference type="FunFam" id="3.90.550.50:FF:000001">
    <property type="entry name" value="Hexosyltransferase"/>
    <property type="match status" value="1"/>
</dbReference>
<dbReference type="GO" id="GO:0006629">
    <property type="term" value="P:lipid metabolic process"/>
    <property type="evidence" value="ECO:0007669"/>
    <property type="project" value="UniProtKB-KW"/>
</dbReference>
<dbReference type="InParanoid" id="A0A6P7XBX6"/>
<evidence type="ECO:0000256" key="8">
    <source>
        <dbReference type="ARBA" id="ARBA00022989"/>
    </source>
</evidence>
<dbReference type="GeneID" id="115466148"/>
<keyword evidence="8 13" id="KW-1133">Transmembrane helix</keyword>
<evidence type="ECO:0000313" key="15">
    <source>
        <dbReference type="RefSeq" id="XP_030053077.1"/>
    </source>
</evidence>
<comment type="subcellular location">
    <subcellularLocation>
        <location evidence="1 13">Golgi apparatus membrane</location>
        <topology evidence="1 13">Single-pass type II membrane protein</topology>
    </subcellularLocation>
</comment>
<dbReference type="KEGG" id="muo:115466148"/>
<evidence type="ECO:0000256" key="3">
    <source>
        <dbReference type="ARBA" id="ARBA00008661"/>
    </source>
</evidence>
<keyword evidence="10" id="KW-0443">Lipid metabolism</keyword>
<keyword evidence="4 13" id="KW-0328">Glycosyltransferase</keyword>
<dbReference type="GO" id="GO:0000139">
    <property type="term" value="C:Golgi membrane"/>
    <property type="evidence" value="ECO:0007669"/>
    <property type="project" value="UniProtKB-SubCell"/>
</dbReference>
<evidence type="ECO:0000256" key="11">
    <source>
        <dbReference type="ARBA" id="ARBA00023136"/>
    </source>
</evidence>
<dbReference type="Gene3D" id="3.90.550.50">
    <property type="match status" value="1"/>
</dbReference>
<keyword evidence="11 13" id="KW-0472">Membrane</keyword>
<comment type="pathway">
    <text evidence="2">Protein modification; protein glycosylation.</text>
</comment>
<evidence type="ECO:0000256" key="9">
    <source>
        <dbReference type="ARBA" id="ARBA00023034"/>
    </source>
</evidence>
<keyword evidence="6 13" id="KW-0812">Transmembrane</keyword>
<dbReference type="CTD" id="8705"/>
<accession>A0A6P7XBX6</accession>
<organism evidence="14 15">
    <name type="scientific">Microcaecilia unicolor</name>
    <dbReference type="NCBI Taxonomy" id="1415580"/>
    <lineage>
        <taxon>Eukaryota</taxon>
        <taxon>Metazoa</taxon>
        <taxon>Chordata</taxon>
        <taxon>Craniata</taxon>
        <taxon>Vertebrata</taxon>
        <taxon>Euteleostomi</taxon>
        <taxon>Amphibia</taxon>
        <taxon>Gymnophiona</taxon>
        <taxon>Siphonopidae</taxon>
        <taxon>Microcaecilia</taxon>
    </lineage>
</organism>
<sequence>MPLWGLPMCVRCLRHRHWQCQLLLLGLGGTVVVPALILTGLFEEFLSFSVAPFLRGGSSSIHLNWRFSGDLYHIANGGACHSPVPPFLLNFVVSSPSNFEARQVIRQTWGSTRELDGLRILTLFALGQPQAVAVQAQLDQEFTEHRDLVQGTFRDTYRNLTLKTLMLLRWASTFCPEAHFLLKVDDDVFVNTKRLVGHLRALGNLRPRGIYLGRIHWNVRPIRDPSSQHYTAEAEFPGDSFPLYCSGTSYVVSGDVARQVAAVAVETPTVALEDVYVGICARKVGVAPQHSAWFSGSTHYPLDTCCYQHIFTSHRMTPTLMKRAWGLLAPGKESGCSWLLPRLELLRCRLIS</sequence>
<evidence type="ECO:0000256" key="7">
    <source>
        <dbReference type="ARBA" id="ARBA00022968"/>
    </source>
</evidence>
<dbReference type="GO" id="GO:0016758">
    <property type="term" value="F:hexosyltransferase activity"/>
    <property type="evidence" value="ECO:0007669"/>
    <property type="project" value="InterPro"/>
</dbReference>
<keyword evidence="7 13" id="KW-0735">Signal-anchor</keyword>
<keyword evidence="12" id="KW-0325">Glycoprotein</keyword>
<proteinExistence type="inferred from homology"/>
<protein>
    <recommendedName>
        <fullName evidence="13">Hexosyltransferase</fullName>
        <ecNumber evidence="13">2.4.1.-</ecNumber>
    </recommendedName>
</protein>